<evidence type="ECO:0000256" key="2">
    <source>
        <dbReference type="ARBA" id="ARBA00004286"/>
    </source>
</evidence>
<dbReference type="InterPro" id="IPR003395">
    <property type="entry name" value="RecF/RecN/SMC_N"/>
</dbReference>
<dbReference type="Gene3D" id="3.40.50.300">
    <property type="entry name" value="P-loop containing nucleotide triphosphate hydrolases"/>
    <property type="match status" value="2"/>
</dbReference>
<evidence type="ECO:0000256" key="6">
    <source>
        <dbReference type="ARBA" id="ARBA00022763"/>
    </source>
</evidence>
<keyword evidence="6" id="KW-0227">DNA damage</keyword>
<gene>
    <name evidence="15" type="ORF">PHISCL_00974</name>
</gene>
<sequence length="1118" mass="125995">MPSLSFSQAPEDPEEVDNYLDSRPNSGQADRYGKAKRLRRSHSPNPDDHSEASDGGASSLQSATGIVEDEHGLELSATQALHEKYASIGDEPNAPADHGILERVECYNFMCHDHFSVELGPLINFIVGKNGSGKSAILTAITLCLGGKASATNRGQNLKSFIKEGKENAAIVVRIKNQGDGAYMFDDYGSSINIERHFSKNGRSGFRIKSGNGRIISTKKAELDSIIDHFTLQFDNPMNVLSQDMARQFLSTSSPGEKYKLFVKGVQLEQLDQDYRLIEEFVHQINEKITIQEQNVNILENSKKAAEQRLNISDQHEILRSRIREVRSQLAWSQVEEQERARDLLDDGLAKASEQIAVAGTELNGFDTALQEAGGESETATEFVRQAASKLEQAQDVKNDIKSRHDERVRERHDLQAQQRQLREYVKGAQLRINQTQQSISAQHQLLANLDGGSYTRKQGRLEQAKNDARLARQQYEEHQQGAENLNQEAQNAENEVKSALASLQQKTADVKQAEALQQALAKDGGVRLAGFHERMPMLLKAIRQQEKSFRQAPVGPIGHYVSLLQPKWSSILENSLGATLSSFVVTTKGDMNILFNIMQDVGSDERIDTSKHEPDPQFNTALRILQIDGELVRRQLIINHGIEQMLLIEKLEEASSVLFDGERPKNVKRCYCIDQTDRRRGIHLSYSRTGEPSQAPVQAYTGHPRMKSDLASQISIQREVIEDHKRERSRQEQRVRSARACLEERKQAVERHIKKGKELHIVMQRAEDQADELKDALDKETVQDGHLEVLQAALEEAEEERRINESAYSDSVNAMEAILRQLDETQQELTAQNTRISTLEAELQVAQGEAHIAMNKRRKILSDKNAMIERMESMSHEKQKIDQKRTQVTARIAEYTEKANMVSSRVEVDEGETPDSLGEKLNRLNKDLQRLNQQMGATREEIATTVMKTTADYQRSERQLGELQSLSQELNATLLYRRKRWGLFRALISSRAKGQFTYLMNERSYRGELITDHAGKLLDLQVEPDITQGSAGRGAKTLSGGEKSFSQVCLLLALWEAMGSPVRCLDEFDVYMDSVNRKMAIDMLMFAARRAHGRQFILITPGSRAEISLAPDVRVKE</sequence>
<dbReference type="GO" id="GO:0005524">
    <property type="term" value="F:ATP binding"/>
    <property type="evidence" value="ECO:0007669"/>
    <property type="project" value="UniProtKB-KW"/>
</dbReference>
<evidence type="ECO:0000256" key="12">
    <source>
        <dbReference type="SAM" id="Coils"/>
    </source>
</evidence>
<dbReference type="GO" id="GO:0016887">
    <property type="term" value="F:ATP hydrolysis activity"/>
    <property type="evidence" value="ECO:0007669"/>
    <property type="project" value="InterPro"/>
</dbReference>
<organism evidence="15 16">
    <name type="scientific">Aspergillus sclerotialis</name>
    <dbReference type="NCBI Taxonomy" id="2070753"/>
    <lineage>
        <taxon>Eukaryota</taxon>
        <taxon>Fungi</taxon>
        <taxon>Dikarya</taxon>
        <taxon>Ascomycota</taxon>
        <taxon>Pezizomycotina</taxon>
        <taxon>Eurotiomycetes</taxon>
        <taxon>Eurotiomycetidae</taxon>
        <taxon>Eurotiales</taxon>
        <taxon>Aspergillaceae</taxon>
        <taxon>Aspergillus</taxon>
        <taxon>Aspergillus subgen. Polypaecilum</taxon>
    </lineage>
</organism>
<dbReference type="PANTHER" id="PTHR19306">
    <property type="entry name" value="STRUCTURAL MAINTENANCE OF CHROMOSOMES 5,6 SMC5, SMC6"/>
    <property type="match status" value="1"/>
</dbReference>
<dbReference type="AlphaFoldDB" id="A0A3A2ZVA0"/>
<dbReference type="STRING" id="2070753.A0A3A2ZVA0"/>
<keyword evidence="7" id="KW-0067">ATP-binding</keyword>
<feature type="coiled-coil region" evidence="12">
    <location>
        <begin position="922"/>
        <end position="974"/>
    </location>
</feature>
<keyword evidence="16" id="KW-1185">Reference proteome</keyword>
<protein>
    <submittedName>
        <fullName evidence="15">DNA repair protein</fullName>
    </submittedName>
</protein>
<dbReference type="OrthoDB" id="10265785at2759"/>
<evidence type="ECO:0000256" key="13">
    <source>
        <dbReference type="SAM" id="MobiDB-lite"/>
    </source>
</evidence>
<dbReference type="GO" id="GO:0005634">
    <property type="term" value="C:nucleus"/>
    <property type="evidence" value="ECO:0007669"/>
    <property type="project" value="UniProtKB-SubCell"/>
</dbReference>
<feature type="coiled-coil region" evidence="12">
    <location>
        <begin position="455"/>
        <end position="524"/>
    </location>
</feature>
<evidence type="ECO:0000256" key="4">
    <source>
        <dbReference type="ARBA" id="ARBA00022454"/>
    </source>
</evidence>
<evidence type="ECO:0000256" key="3">
    <source>
        <dbReference type="ARBA" id="ARBA00006793"/>
    </source>
</evidence>
<dbReference type="SUPFAM" id="SSF52540">
    <property type="entry name" value="P-loop containing nucleoside triphosphate hydrolases"/>
    <property type="match status" value="2"/>
</dbReference>
<feature type="domain" description="RecF/RecN/SMC N-terminal" evidence="14">
    <location>
        <begin position="101"/>
        <end position="1101"/>
    </location>
</feature>
<dbReference type="GO" id="GO:0003684">
    <property type="term" value="F:damaged DNA binding"/>
    <property type="evidence" value="ECO:0007669"/>
    <property type="project" value="TreeGrafter"/>
</dbReference>
<dbReference type="InterPro" id="IPR027417">
    <property type="entry name" value="P-loop_NTPase"/>
</dbReference>
<keyword evidence="8 12" id="KW-0175">Coiled coil</keyword>
<keyword evidence="4" id="KW-0158">Chromosome</keyword>
<evidence type="ECO:0000256" key="7">
    <source>
        <dbReference type="ARBA" id="ARBA00022840"/>
    </source>
</evidence>
<comment type="subcellular location">
    <subcellularLocation>
        <location evidence="2">Chromosome</location>
    </subcellularLocation>
    <subcellularLocation>
        <location evidence="1">Nucleus</location>
    </subcellularLocation>
</comment>
<evidence type="ECO:0000256" key="9">
    <source>
        <dbReference type="ARBA" id="ARBA00023172"/>
    </source>
</evidence>
<dbReference type="GO" id="GO:0003697">
    <property type="term" value="F:single-stranded DNA binding"/>
    <property type="evidence" value="ECO:0007669"/>
    <property type="project" value="TreeGrafter"/>
</dbReference>
<proteinExistence type="inferred from homology"/>
<dbReference type="EMBL" id="MVGC01000017">
    <property type="protein sequence ID" value="RJE26650.1"/>
    <property type="molecule type" value="Genomic_DNA"/>
</dbReference>
<evidence type="ECO:0000256" key="10">
    <source>
        <dbReference type="ARBA" id="ARBA00023204"/>
    </source>
</evidence>
<dbReference type="Pfam" id="PF02463">
    <property type="entry name" value="SMC_N"/>
    <property type="match status" value="1"/>
</dbReference>
<evidence type="ECO:0000256" key="5">
    <source>
        <dbReference type="ARBA" id="ARBA00022741"/>
    </source>
</evidence>
<keyword evidence="11" id="KW-0539">Nucleus</keyword>
<dbReference type="GO" id="GO:0035861">
    <property type="term" value="C:site of double-strand break"/>
    <property type="evidence" value="ECO:0007669"/>
    <property type="project" value="TreeGrafter"/>
</dbReference>
<comment type="similarity">
    <text evidence="3">Belongs to the SMC family. SMC6 subfamily.</text>
</comment>
<dbReference type="Proteomes" id="UP000266188">
    <property type="component" value="Unassembled WGS sequence"/>
</dbReference>
<dbReference type="GO" id="GO:0000724">
    <property type="term" value="P:double-strand break repair via homologous recombination"/>
    <property type="evidence" value="ECO:0007669"/>
    <property type="project" value="TreeGrafter"/>
</dbReference>
<keyword evidence="10" id="KW-0234">DNA repair</keyword>
<keyword evidence="9" id="KW-0233">DNA recombination</keyword>
<name>A0A3A2ZVA0_9EURO</name>
<comment type="caution">
    <text evidence="15">The sequence shown here is derived from an EMBL/GenBank/DDBJ whole genome shotgun (WGS) entry which is preliminary data.</text>
</comment>
<evidence type="ECO:0000256" key="1">
    <source>
        <dbReference type="ARBA" id="ARBA00004123"/>
    </source>
</evidence>
<feature type="coiled-coil region" evidence="12">
    <location>
        <begin position="715"/>
        <end position="857"/>
    </location>
</feature>
<keyword evidence="5" id="KW-0547">Nucleotide-binding</keyword>
<evidence type="ECO:0000259" key="14">
    <source>
        <dbReference type="Pfam" id="PF02463"/>
    </source>
</evidence>
<evidence type="ECO:0000256" key="8">
    <source>
        <dbReference type="ARBA" id="ARBA00023054"/>
    </source>
</evidence>
<evidence type="ECO:0000313" key="16">
    <source>
        <dbReference type="Proteomes" id="UP000266188"/>
    </source>
</evidence>
<reference evidence="16" key="1">
    <citation type="submission" date="2017-02" db="EMBL/GenBank/DDBJ databases">
        <authorList>
            <person name="Tafer H."/>
            <person name="Lopandic K."/>
        </authorList>
    </citation>
    <scope>NUCLEOTIDE SEQUENCE [LARGE SCALE GENOMIC DNA]</scope>
    <source>
        <strain evidence="16">CBS 366.77</strain>
    </source>
</reference>
<dbReference type="PANTHER" id="PTHR19306:SF6">
    <property type="entry name" value="STRUCTURAL MAINTENANCE OF CHROMOSOMES PROTEIN 6"/>
    <property type="match status" value="1"/>
</dbReference>
<evidence type="ECO:0000256" key="11">
    <source>
        <dbReference type="ARBA" id="ARBA00023242"/>
    </source>
</evidence>
<dbReference type="GO" id="GO:0030915">
    <property type="term" value="C:Smc5-Smc6 complex"/>
    <property type="evidence" value="ECO:0007669"/>
    <property type="project" value="TreeGrafter"/>
</dbReference>
<evidence type="ECO:0000313" key="15">
    <source>
        <dbReference type="EMBL" id="RJE26650.1"/>
    </source>
</evidence>
<feature type="coiled-coil region" evidence="12">
    <location>
        <begin position="282"/>
        <end position="309"/>
    </location>
</feature>
<feature type="region of interest" description="Disordered" evidence="13">
    <location>
        <begin position="1"/>
        <end position="61"/>
    </location>
</feature>
<accession>A0A3A2ZVA0</accession>